<evidence type="ECO:0000256" key="6">
    <source>
        <dbReference type="RuleBase" id="RU000471"/>
    </source>
</evidence>
<name>I7J3Z9_CLAPU</name>
<gene>
    <name evidence="9" type="ORF">cpurp_mito_NAD1</name>
</gene>
<feature type="transmembrane region" description="Helical" evidence="8">
    <location>
        <begin position="82"/>
        <end position="105"/>
    </location>
</feature>
<evidence type="ECO:0000256" key="7">
    <source>
        <dbReference type="RuleBase" id="RU000473"/>
    </source>
</evidence>
<keyword evidence="3 6" id="KW-0812">Transmembrane</keyword>
<dbReference type="EC" id="7.1.1.2" evidence="7"/>
<dbReference type="GO" id="GO:0009060">
    <property type="term" value="P:aerobic respiration"/>
    <property type="evidence" value="ECO:0007669"/>
    <property type="project" value="TreeGrafter"/>
</dbReference>
<keyword evidence="5 8" id="KW-0472">Membrane</keyword>
<dbReference type="GO" id="GO:0003954">
    <property type="term" value="F:NADH dehydrogenase activity"/>
    <property type="evidence" value="ECO:0007669"/>
    <property type="project" value="TreeGrafter"/>
</dbReference>
<reference evidence="9" key="2">
    <citation type="submission" date="2011-10" db="EMBL/GenBank/DDBJ databases">
        <authorList>
            <person name="MIPS"/>
        </authorList>
    </citation>
    <scope>NUCLEOTIDE SEQUENCE</scope>
</reference>
<organism evidence="9">
    <name type="scientific">Claviceps purpurea</name>
    <name type="common">Ergot fungus</name>
    <name type="synonym">Sphacelia segetum</name>
    <dbReference type="NCBI Taxonomy" id="5111"/>
    <lineage>
        <taxon>Eukaryota</taxon>
        <taxon>Fungi</taxon>
        <taxon>Dikarya</taxon>
        <taxon>Ascomycota</taxon>
        <taxon>Pezizomycotina</taxon>
        <taxon>Sordariomycetes</taxon>
        <taxon>Hypocreomycetidae</taxon>
        <taxon>Hypocreales</taxon>
        <taxon>Clavicipitaceae</taxon>
        <taxon>Claviceps</taxon>
    </lineage>
</organism>
<dbReference type="EMBL" id="FO082257">
    <property type="protein sequence ID" value="CCE35445.1"/>
    <property type="molecule type" value="Genomic_DNA"/>
</dbReference>
<feature type="transmembrane region" description="Helical" evidence="8">
    <location>
        <begin position="157"/>
        <end position="175"/>
    </location>
</feature>
<evidence type="ECO:0000256" key="3">
    <source>
        <dbReference type="ARBA" id="ARBA00022692"/>
    </source>
</evidence>
<comment type="similarity">
    <text evidence="2 6">Belongs to the complex I subunit 1 family.</text>
</comment>
<dbReference type="InterPro" id="IPR018086">
    <property type="entry name" value="NADH_UbQ_OxRdtase_su1_CS"/>
</dbReference>
<accession>I7J3Z9</accession>
<feature type="transmembrane region" description="Helical" evidence="8">
    <location>
        <begin position="271"/>
        <end position="290"/>
    </location>
</feature>
<feature type="transmembrane region" description="Helical" evidence="8">
    <location>
        <begin position="342"/>
        <end position="368"/>
    </location>
</feature>
<evidence type="ECO:0000256" key="2">
    <source>
        <dbReference type="ARBA" id="ARBA00010535"/>
    </source>
</evidence>
<feature type="transmembrane region" description="Helical" evidence="8">
    <location>
        <begin position="310"/>
        <end position="330"/>
    </location>
</feature>
<protein>
    <recommendedName>
        <fullName evidence="7">NADH-ubiquinone oxidoreductase chain 1</fullName>
        <ecNumber evidence="7">7.1.1.2</ecNumber>
    </recommendedName>
</protein>
<keyword evidence="4 8" id="KW-1133">Transmembrane helix</keyword>
<feature type="transmembrane region" description="Helical" evidence="8">
    <location>
        <begin position="12"/>
        <end position="32"/>
    </location>
</feature>
<keyword evidence="7 9" id="KW-0830">Ubiquinone</keyword>
<dbReference type="GO" id="GO:0008137">
    <property type="term" value="F:NADH dehydrogenase (ubiquinone) activity"/>
    <property type="evidence" value="ECO:0007669"/>
    <property type="project" value="UniProtKB-EC"/>
</dbReference>
<comment type="subcellular location">
    <subcellularLocation>
        <location evidence="1">Membrane</location>
        <topology evidence="1">Multi-pass membrane protein</topology>
    </subcellularLocation>
    <subcellularLocation>
        <location evidence="6">Mitochondrion inner membrane</location>
        <topology evidence="6">Multi-pass membrane protein</topology>
    </subcellularLocation>
</comment>
<evidence type="ECO:0000256" key="4">
    <source>
        <dbReference type="ARBA" id="ARBA00022989"/>
    </source>
</evidence>
<keyword evidence="7 9" id="KW-0496">Mitochondrion</keyword>
<keyword evidence="6" id="KW-0520">NAD</keyword>
<dbReference type="GO" id="GO:0005743">
    <property type="term" value="C:mitochondrial inner membrane"/>
    <property type="evidence" value="ECO:0007669"/>
    <property type="project" value="UniProtKB-SubCell"/>
</dbReference>
<dbReference type="Pfam" id="PF00146">
    <property type="entry name" value="NADHdh"/>
    <property type="match status" value="1"/>
</dbReference>
<evidence type="ECO:0000256" key="1">
    <source>
        <dbReference type="ARBA" id="ARBA00004141"/>
    </source>
</evidence>
<dbReference type="PANTHER" id="PTHR11432">
    <property type="entry name" value="NADH DEHYDROGENASE SUBUNIT 1"/>
    <property type="match status" value="1"/>
</dbReference>
<dbReference type="InterPro" id="IPR001694">
    <property type="entry name" value="NADH_UbQ_OxRdtase_su1/FPO"/>
</dbReference>
<evidence type="ECO:0000256" key="8">
    <source>
        <dbReference type="SAM" id="Phobius"/>
    </source>
</evidence>
<dbReference type="HAMAP" id="MF_01350">
    <property type="entry name" value="NDH1_NuoH"/>
    <property type="match status" value="1"/>
</dbReference>
<dbReference type="PROSITE" id="PS00667">
    <property type="entry name" value="COMPLEX1_ND1_1"/>
    <property type="match status" value="1"/>
</dbReference>
<comment type="catalytic activity">
    <reaction evidence="7">
        <text>a ubiquinone + NADH + 5 H(+)(in) = a ubiquinol + NAD(+) + 4 H(+)(out)</text>
        <dbReference type="Rhea" id="RHEA:29091"/>
        <dbReference type="Rhea" id="RHEA-COMP:9565"/>
        <dbReference type="Rhea" id="RHEA-COMP:9566"/>
        <dbReference type="ChEBI" id="CHEBI:15378"/>
        <dbReference type="ChEBI" id="CHEBI:16389"/>
        <dbReference type="ChEBI" id="CHEBI:17976"/>
        <dbReference type="ChEBI" id="CHEBI:57540"/>
        <dbReference type="ChEBI" id="CHEBI:57945"/>
        <dbReference type="EC" id="7.1.1.2"/>
    </reaction>
</comment>
<reference evidence="9" key="1">
    <citation type="journal article" date="2011" name="Science">
        <title>Chemical engineering by plant symbionts: A 12 genome comparison reveals dynamic alkaloid loci.</title>
        <authorList>
            <person name="Schardl C.L."/>
            <person name="Hesse U."/>
            <person name="Young C.A."/>
            <person name="Jaromczyk J.W."/>
            <person name="Farman M.L."/>
            <person name="Tudzynski P."/>
            <person name="Amyotte S.G."/>
            <person name="An Z."/>
            <person name="Andreeva K."/>
            <person name="Arnaoudova E.G."/>
            <person name="Bullock C.T."/>
            <person name="Calie P."/>
            <person name="Charlton N."/>
            <person name="Fleetwood D.J."/>
            <person name="Florea S."/>
            <person name="Guldener U."/>
            <person name="Harris D.R."/>
            <person name="Haws D.C."/>
            <person name="Jaromczyk J."/>
            <person name="Johnson R.D."/>
            <person name="Khan A.K."/>
            <person name="Liu J."/>
            <person name="Liu M."/>
            <person name="Mace W."/>
            <person name="Machado C."/>
            <person name="Moore N."/>
            <person name="Nagabhyru P."/>
            <person name="Oeser B."/>
            <person name="Pan J."/>
            <person name="Panaccione D.G."/>
            <person name="Schmid J."/>
            <person name="Schweri K.K."/>
            <person name="Scott B."/>
            <person name="Sugawara K."/>
            <person name="Takach J."/>
            <person name="Voisey C.R."/>
            <person name="Webb J.S."/>
            <person name="Wilson E.V."/>
            <person name="Wiseman J."/>
            <person name="Zeng Z."/>
            <person name="Cox M."/>
            <person name="Dinkins R.D."/>
            <person name="Glenn A.E."/>
            <person name="Gordon A."/>
            <person name="Hollin W."/>
            <person name="Leistner E."/>
            <person name="Leuchtmann A."/>
            <person name="Li C."/>
            <person name="Liu J."/>
            <person name="O'Sullivan D."/>
            <person name="Steiner U."/>
            <person name="Tanaka E."/>
            <person name="Yoshida R."/>
        </authorList>
    </citation>
    <scope>NUCLEOTIDE SEQUENCE</scope>
</reference>
<evidence type="ECO:0000256" key="5">
    <source>
        <dbReference type="ARBA" id="ARBA00023136"/>
    </source>
</evidence>
<evidence type="ECO:0000313" key="9">
    <source>
        <dbReference type="EMBL" id="CCE35445.1"/>
    </source>
</evidence>
<sequence length="378" mass="42433">MYIETNTTIISIIENIIVVVPGLLVVAYITVAERKTMASFQRRLGPNAVGRMNSYLGLLQAFADALKLILKEYVSPNQSNKILFFLGPICTLFFALVGFAVIPYAPGLSISDMEYGLLYLLAVSALSTLGILLAGWSANSKYAFLGSLRSTAQLISYELVLSSVLLIIIFITNSLNLNTHVQFQKIVWLGIPLFVFLIIFFIGALAETNRAPMDLAEAESEIVAGFMTEHAAVIFVFFFLAEYTSILIMCILTSILFFGGYLTGVPGLDLIYLYDTFNTLIAYIFDAEWVYSIQYLRLREFLMDTSSLGIWNSISLGVKSSMFVFLFIWIRASFPRIRFDQLMSFCWTILLPLLFANIIFILGLLYALDIYLVNLNLL</sequence>
<proteinExistence type="inferred from homology"/>
<feature type="transmembrane region" description="Helical" evidence="8">
    <location>
        <begin position="187"/>
        <end position="206"/>
    </location>
</feature>
<geneLocation type="mitochondrion" evidence="9"/>
<feature type="transmembrane region" description="Helical" evidence="8">
    <location>
        <begin position="117"/>
        <end position="136"/>
    </location>
</feature>
<dbReference type="PANTHER" id="PTHR11432:SF3">
    <property type="entry name" value="NADH-UBIQUINONE OXIDOREDUCTASE CHAIN 1"/>
    <property type="match status" value="1"/>
</dbReference>
<dbReference type="AlphaFoldDB" id="I7J3Z9"/>